<keyword evidence="1" id="KW-0472">Membrane</keyword>
<sequence>MRFRSHWEGWNLIERLGFISFVITVFGLALAIVPYFDDASDKDTSVTSEPLTRYYSIEAMREEASGFNRAYLEMLKEIDSFIENEVKADLNVTPDDEWRFEYEVSLLNQDMGGLDLNNDGYPELVVEVPIFCGSGGCQFDIYSFDRKSKTINNMGSIPVSNYNLTGRTIEGWAIISGKWRMGACESIVSLYTFNQGKYKEESRKTEKYC</sequence>
<evidence type="ECO:0000256" key="1">
    <source>
        <dbReference type="SAM" id="Phobius"/>
    </source>
</evidence>
<evidence type="ECO:0000313" key="3">
    <source>
        <dbReference type="Proteomes" id="UP000501408"/>
    </source>
</evidence>
<organism evidence="2 3">
    <name type="scientific">Salinivibrio costicola</name>
    <name type="common">Vibrio costicola</name>
    <dbReference type="NCBI Taxonomy" id="51367"/>
    <lineage>
        <taxon>Bacteria</taxon>
        <taxon>Pseudomonadati</taxon>
        <taxon>Pseudomonadota</taxon>
        <taxon>Gammaproteobacteria</taxon>
        <taxon>Vibrionales</taxon>
        <taxon>Vibrionaceae</taxon>
        <taxon>Salinivibrio</taxon>
    </lineage>
</organism>
<name>A0ABX6K119_SALCS</name>
<feature type="transmembrane region" description="Helical" evidence="1">
    <location>
        <begin position="12"/>
        <end position="36"/>
    </location>
</feature>
<reference evidence="2 3" key="1">
    <citation type="submission" date="2020-03" db="EMBL/GenBank/DDBJ databases">
        <title>Genome mining reveals the biosynthetic pathways of PHA and ectoines of the halophilic strain Salinivibrio costicola M318 isolated from fermented shrimp paste.</title>
        <authorList>
            <person name="Doan T.V."/>
            <person name="Tran L.T."/>
            <person name="Trieu T.A."/>
            <person name="Nguyen Q.V."/>
            <person name="Quach T.N."/>
            <person name="Phi T.Q."/>
            <person name="Kumar S."/>
        </authorList>
    </citation>
    <scope>NUCLEOTIDE SEQUENCE [LARGE SCALE GENOMIC DNA]</scope>
    <source>
        <strain evidence="2 3">M318</strain>
    </source>
</reference>
<dbReference type="EMBL" id="CP050266">
    <property type="protein sequence ID" value="QIR05275.1"/>
    <property type="molecule type" value="Genomic_DNA"/>
</dbReference>
<keyword evidence="1" id="KW-0812">Transmembrane</keyword>
<gene>
    <name evidence="2" type="ORF">HBA18_02110</name>
</gene>
<evidence type="ECO:0000313" key="2">
    <source>
        <dbReference type="EMBL" id="QIR05275.1"/>
    </source>
</evidence>
<protein>
    <submittedName>
        <fullName evidence="2">Uncharacterized protein</fullName>
    </submittedName>
</protein>
<keyword evidence="3" id="KW-1185">Reference proteome</keyword>
<accession>A0ABX6K119</accession>
<proteinExistence type="predicted"/>
<keyword evidence="1" id="KW-1133">Transmembrane helix</keyword>
<dbReference type="Proteomes" id="UP000501408">
    <property type="component" value="Chromosome 1"/>
</dbReference>